<comment type="subcellular location">
    <subcellularLocation>
        <location evidence="1">Cell membrane</location>
        <topology evidence="1">Multi-pass membrane protein</topology>
    </subcellularLocation>
</comment>
<proteinExistence type="inferred from homology"/>
<evidence type="ECO:0000256" key="1">
    <source>
        <dbReference type="ARBA" id="ARBA00004651"/>
    </source>
</evidence>
<evidence type="ECO:0000256" key="7">
    <source>
        <dbReference type="ARBA" id="ARBA00022692"/>
    </source>
</evidence>
<keyword evidence="13" id="KW-0961">Cell wall biogenesis/degradation</keyword>
<evidence type="ECO:0000256" key="5">
    <source>
        <dbReference type="ARBA" id="ARBA00022676"/>
    </source>
</evidence>
<dbReference type="GO" id="GO:0015648">
    <property type="term" value="F:lipid-linked peptidoglycan transporter activity"/>
    <property type="evidence" value="ECO:0007669"/>
    <property type="project" value="TreeGrafter"/>
</dbReference>
<evidence type="ECO:0000256" key="6">
    <source>
        <dbReference type="ARBA" id="ARBA00022679"/>
    </source>
</evidence>
<dbReference type="AlphaFoldDB" id="A0A1G2PKI2"/>
<evidence type="ECO:0000256" key="10">
    <source>
        <dbReference type="ARBA" id="ARBA00022989"/>
    </source>
</evidence>
<evidence type="ECO:0000256" key="21">
    <source>
        <dbReference type="SAM" id="Phobius"/>
    </source>
</evidence>
<feature type="transmembrane region" description="Helical" evidence="21">
    <location>
        <begin position="148"/>
        <end position="165"/>
    </location>
</feature>
<feature type="transmembrane region" description="Helical" evidence="21">
    <location>
        <begin position="115"/>
        <end position="136"/>
    </location>
</feature>
<dbReference type="PANTHER" id="PTHR30474:SF2">
    <property type="entry name" value="PEPTIDOGLYCAN GLYCOSYLTRANSFERASE FTSW-RELATED"/>
    <property type="match status" value="1"/>
</dbReference>
<keyword evidence="10 21" id="KW-1133">Transmembrane helix</keyword>
<evidence type="ECO:0000313" key="23">
    <source>
        <dbReference type="Proteomes" id="UP000177629"/>
    </source>
</evidence>
<keyword evidence="8" id="KW-0133">Cell shape</keyword>
<comment type="similarity">
    <text evidence="16">Belongs to the SEDS family. FtsW subfamily.</text>
</comment>
<reference evidence="22 23" key="1">
    <citation type="journal article" date="2016" name="Nat. Commun.">
        <title>Thousands of microbial genomes shed light on interconnected biogeochemical processes in an aquifer system.</title>
        <authorList>
            <person name="Anantharaman K."/>
            <person name="Brown C.T."/>
            <person name="Hug L.A."/>
            <person name="Sharon I."/>
            <person name="Castelle C.J."/>
            <person name="Probst A.J."/>
            <person name="Thomas B.C."/>
            <person name="Singh A."/>
            <person name="Wilkins M.J."/>
            <person name="Karaoz U."/>
            <person name="Brodie E.L."/>
            <person name="Williams K.H."/>
            <person name="Hubbard S.S."/>
            <person name="Banfield J.F."/>
        </authorList>
    </citation>
    <scope>NUCLEOTIDE SEQUENCE [LARGE SCALE GENOMIC DNA]</scope>
</reference>
<evidence type="ECO:0000256" key="14">
    <source>
        <dbReference type="ARBA" id="ARBA00032370"/>
    </source>
</evidence>
<accession>A0A1G2PKI2</accession>
<dbReference type="GO" id="GO:0008360">
    <property type="term" value="P:regulation of cell shape"/>
    <property type="evidence" value="ECO:0007669"/>
    <property type="project" value="UniProtKB-KW"/>
</dbReference>
<dbReference type="PANTHER" id="PTHR30474">
    <property type="entry name" value="CELL CYCLE PROTEIN"/>
    <property type="match status" value="1"/>
</dbReference>
<comment type="caution">
    <text evidence="22">The sequence shown here is derived from an EMBL/GenBank/DDBJ whole genome shotgun (WGS) entry which is preliminary data.</text>
</comment>
<evidence type="ECO:0000256" key="19">
    <source>
        <dbReference type="ARBA" id="ARBA00044770"/>
    </source>
</evidence>
<keyword evidence="12" id="KW-0131">Cell cycle</keyword>
<evidence type="ECO:0000256" key="4">
    <source>
        <dbReference type="ARBA" id="ARBA00022618"/>
    </source>
</evidence>
<evidence type="ECO:0000256" key="9">
    <source>
        <dbReference type="ARBA" id="ARBA00022984"/>
    </source>
</evidence>
<evidence type="ECO:0000256" key="11">
    <source>
        <dbReference type="ARBA" id="ARBA00023136"/>
    </source>
</evidence>
<evidence type="ECO:0000256" key="18">
    <source>
        <dbReference type="ARBA" id="ARBA00041418"/>
    </source>
</evidence>
<evidence type="ECO:0000256" key="15">
    <source>
        <dbReference type="ARBA" id="ARBA00033270"/>
    </source>
</evidence>
<dbReference type="Proteomes" id="UP000177629">
    <property type="component" value="Unassembled WGS sequence"/>
</dbReference>
<keyword evidence="11 21" id="KW-0472">Membrane</keyword>
<keyword evidence="9" id="KW-0573">Peptidoglycan synthesis</keyword>
<evidence type="ECO:0000313" key="22">
    <source>
        <dbReference type="EMBL" id="OHA48151.1"/>
    </source>
</evidence>
<evidence type="ECO:0000256" key="16">
    <source>
        <dbReference type="ARBA" id="ARBA00038053"/>
    </source>
</evidence>
<evidence type="ECO:0000256" key="12">
    <source>
        <dbReference type="ARBA" id="ARBA00023306"/>
    </source>
</evidence>
<comment type="pathway">
    <text evidence="2">Cell wall biogenesis; peptidoglycan biosynthesis.</text>
</comment>
<keyword evidence="6" id="KW-0808">Transferase</keyword>
<feature type="transmembrane region" description="Helical" evidence="21">
    <location>
        <begin position="50"/>
        <end position="71"/>
    </location>
</feature>
<name>A0A1G2PKI2_9BACT</name>
<dbReference type="GO" id="GO:0051301">
    <property type="term" value="P:cell division"/>
    <property type="evidence" value="ECO:0007669"/>
    <property type="project" value="UniProtKB-KW"/>
</dbReference>
<protein>
    <recommendedName>
        <fullName evidence="17">Probable peptidoglycan glycosyltransferase FtsW</fullName>
        <ecNumber evidence="19">2.4.99.28</ecNumber>
    </recommendedName>
    <alternativeName>
        <fullName evidence="18">Cell division protein FtsW</fullName>
    </alternativeName>
    <alternativeName>
        <fullName evidence="15">Cell wall polymerase</fullName>
    </alternativeName>
    <alternativeName>
        <fullName evidence="14">Peptidoglycan polymerase</fullName>
    </alternativeName>
</protein>
<feature type="transmembrane region" description="Helical" evidence="21">
    <location>
        <begin position="171"/>
        <end position="190"/>
    </location>
</feature>
<feature type="transmembrane region" description="Helical" evidence="21">
    <location>
        <begin position="16"/>
        <end position="38"/>
    </location>
</feature>
<keyword evidence="4 22" id="KW-0132">Cell division</keyword>
<feature type="transmembrane region" description="Helical" evidence="21">
    <location>
        <begin position="344"/>
        <end position="365"/>
    </location>
</feature>
<feature type="transmembrane region" description="Helical" evidence="21">
    <location>
        <begin position="197"/>
        <end position="215"/>
    </location>
</feature>
<dbReference type="GO" id="GO:0005886">
    <property type="term" value="C:plasma membrane"/>
    <property type="evidence" value="ECO:0007669"/>
    <property type="project" value="UniProtKB-SubCell"/>
</dbReference>
<keyword evidence="7 21" id="KW-0812">Transmembrane</keyword>
<dbReference type="GO" id="GO:0032153">
    <property type="term" value="C:cell division site"/>
    <property type="evidence" value="ECO:0007669"/>
    <property type="project" value="TreeGrafter"/>
</dbReference>
<dbReference type="GO" id="GO:0071555">
    <property type="term" value="P:cell wall organization"/>
    <property type="evidence" value="ECO:0007669"/>
    <property type="project" value="UniProtKB-KW"/>
</dbReference>
<keyword evidence="3" id="KW-1003">Cell membrane</keyword>
<evidence type="ECO:0000256" key="20">
    <source>
        <dbReference type="ARBA" id="ARBA00049902"/>
    </source>
</evidence>
<organism evidence="22 23">
    <name type="scientific">Candidatus Terrybacteria bacterium RIFCSPHIGHO2_01_FULL_48_17</name>
    <dbReference type="NCBI Taxonomy" id="1802362"/>
    <lineage>
        <taxon>Bacteria</taxon>
        <taxon>Candidatus Terryibacteriota</taxon>
    </lineage>
</organism>
<evidence type="ECO:0000256" key="13">
    <source>
        <dbReference type="ARBA" id="ARBA00023316"/>
    </source>
</evidence>
<dbReference type="STRING" id="1802362.A2806_00750"/>
<feature type="transmembrane region" description="Helical" evidence="21">
    <location>
        <begin position="278"/>
        <end position="296"/>
    </location>
</feature>
<dbReference type="InterPro" id="IPR001182">
    <property type="entry name" value="FtsW/RodA"/>
</dbReference>
<gene>
    <name evidence="22" type="ORF">A2806_00750</name>
</gene>
<comment type="catalytic activity">
    <reaction evidence="20">
        <text>[GlcNAc-(1-&gt;4)-Mur2Ac(oyl-L-Ala-gamma-D-Glu-L-Lys-D-Ala-D-Ala)](n)-di-trans,octa-cis-undecaprenyl diphosphate + beta-D-GlcNAc-(1-&gt;4)-Mur2Ac(oyl-L-Ala-gamma-D-Glu-L-Lys-D-Ala-D-Ala)-di-trans,octa-cis-undecaprenyl diphosphate = [GlcNAc-(1-&gt;4)-Mur2Ac(oyl-L-Ala-gamma-D-Glu-L-Lys-D-Ala-D-Ala)](n+1)-di-trans,octa-cis-undecaprenyl diphosphate + di-trans,octa-cis-undecaprenyl diphosphate + H(+)</text>
        <dbReference type="Rhea" id="RHEA:23708"/>
        <dbReference type="Rhea" id="RHEA-COMP:9602"/>
        <dbReference type="Rhea" id="RHEA-COMP:9603"/>
        <dbReference type="ChEBI" id="CHEBI:15378"/>
        <dbReference type="ChEBI" id="CHEBI:58405"/>
        <dbReference type="ChEBI" id="CHEBI:60033"/>
        <dbReference type="ChEBI" id="CHEBI:78435"/>
        <dbReference type="EC" id="2.4.99.28"/>
    </reaction>
</comment>
<dbReference type="GO" id="GO:0008955">
    <property type="term" value="F:peptidoglycan glycosyltransferase activity"/>
    <property type="evidence" value="ECO:0007669"/>
    <property type="project" value="UniProtKB-EC"/>
</dbReference>
<feature type="transmembrane region" description="Helical" evidence="21">
    <location>
        <begin position="308"/>
        <end position="338"/>
    </location>
</feature>
<dbReference type="NCBIfam" id="TIGR02614">
    <property type="entry name" value="ftsW"/>
    <property type="match status" value="1"/>
</dbReference>
<evidence type="ECO:0000256" key="2">
    <source>
        <dbReference type="ARBA" id="ARBA00004752"/>
    </source>
</evidence>
<dbReference type="EC" id="2.4.99.28" evidence="19"/>
<sequence>MTRKTQKIPADPDKPLLVTILILTIFGLVILASASSAISQVEHGNPYYFVSRQIALGIGGGILLGGLLFILPHQLLKTLAIPGLMGALAAMLAVFIPGIGLGSGGAHRWIGLGPITVQPAEILKIAVVIYLAAWFTQRKDSTISFREGYLPFLGIVGLVGFFLILQPDISSLGVIAFTALAMYFAAGARIHYVATTVMMGMGALLLLIRIAPYRVNRILAFLNPGSDPLGIGWQVNQAMLAIGSGGLFGRGLGFSREKLFWLPEAFGDTIFAVLSEELGFIGGITVIGLFIFLGWRGLRIARSLKDPFLSNLAFGLTFLILIQAFLNISGVVALLPLMGITLPFFSYGSSSLAITIGAAMLLLSLSRATHKNLIPTQK</sequence>
<keyword evidence="5" id="KW-0328">Glycosyltransferase</keyword>
<feature type="transmembrane region" description="Helical" evidence="21">
    <location>
        <begin position="83"/>
        <end position="103"/>
    </location>
</feature>
<evidence type="ECO:0000256" key="8">
    <source>
        <dbReference type="ARBA" id="ARBA00022960"/>
    </source>
</evidence>
<dbReference type="InterPro" id="IPR013437">
    <property type="entry name" value="FtsW"/>
</dbReference>
<evidence type="ECO:0000256" key="3">
    <source>
        <dbReference type="ARBA" id="ARBA00022475"/>
    </source>
</evidence>
<dbReference type="Pfam" id="PF01098">
    <property type="entry name" value="FTSW_RODA_SPOVE"/>
    <property type="match status" value="1"/>
</dbReference>
<dbReference type="GO" id="GO:0009252">
    <property type="term" value="P:peptidoglycan biosynthetic process"/>
    <property type="evidence" value="ECO:0007669"/>
    <property type="project" value="UniProtKB-KW"/>
</dbReference>
<evidence type="ECO:0000256" key="17">
    <source>
        <dbReference type="ARBA" id="ARBA00041185"/>
    </source>
</evidence>
<dbReference type="EMBL" id="MHSS01000008">
    <property type="protein sequence ID" value="OHA48151.1"/>
    <property type="molecule type" value="Genomic_DNA"/>
</dbReference>